<keyword evidence="1 2" id="KW-0560">Oxidoreductase</keyword>
<dbReference type="SUPFAM" id="SSF53720">
    <property type="entry name" value="ALDH-like"/>
    <property type="match status" value="1"/>
</dbReference>
<evidence type="ECO:0000256" key="1">
    <source>
        <dbReference type="ARBA" id="ARBA00023002"/>
    </source>
</evidence>
<protein>
    <submittedName>
        <fullName evidence="2">Gamma-glutamyl phosphate reductase</fullName>
        <ecNumber evidence="2">1.2.1.41</ecNumber>
    </submittedName>
</protein>
<dbReference type="PANTHER" id="PTHR11063">
    <property type="entry name" value="GLUTAMATE SEMIALDEHYDE DEHYDROGENASE"/>
    <property type="match status" value="1"/>
</dbReference>
<dbReference type="Gene3D" id="3.40.605.10">
    <property type="entry name" value="Aldehyde Dehydrogenase, Chain A, domain 1"/>
    <property type="match status" value="1"/>
</dbReference>
<organism evidence="2 3">
    <name type="scientific">Pediococcus damnosus</name>
    <dbReference type="NCBI Taxonomy" id="51663"/>
    <lineage>
        <taxon>Bacteria</taxon>
        <taxon>Bacillati</taxon>
        <taxon>Bacillota</taxon>
        <taxon>Bacilli</taxon>
        <taxon>Lactobacillales</taxon>
        <taxon>Lactobacillaceae</taxon>
        <taxon>Pediococcus</taxon>
    </lineage>
</organism>
<dbReference type="EC" id="1.2.1.41" evidence="2"/>
<reference evidence="2 3" key="1">
    <citation type="journal article" date="2016" name="PLoS ONE">
        <title>The Identification of Novel Diagnostic Marker Genes for the Detection of Beer Spoiling Pediococcus damnosus Strains Using the BlAst Diagnostic Gene findEr.</title>
        <authorList>
            <person name="Behr J."/>
            <person name="Geissler A.J."/>
            <person name="Schmid J."/>
            <person name="Zehe A."/>
            <person name="Vogel R.F."/>
        </authorList>
    </citation>
    <scope>NUCLEOTIDE SEQUENCE [LARGE SCALE GENOMIC DNA]</scope>
    <source>
        <strain evidence="2 3">TMW 2.1535</strain>
    </source>
</reference>
<dbReference type="InterPro" id="IPR016161">
    <property type="entry name" value="Ald_DH/histidinol_DH"/>
</dbReference>
<dbReference type="InterPro" id="IPR016162">
    <property type="entry name" value="Ald_DH_N"/>
</dbReference>
<keyword evidence="3" id="KW-1185">Reference proteome</keyword>
<evidence type="ECO:0000313" key="2">
    <source>
        <dbReference type="EMBL" id="AMV66576.1"/>
    </source>
</evidence>
<dbReference type="PANTHER" id="PTHR11063:SF8">
    <property type="entry name" value="DELTA-1-PYRROLINE-5-CARBOXYLATE SYNTHASE"/>
    <property type="match status" value="1"/>
</dbReference>
<proteinExistence type="predicted"/>
<gene>
    <name evidence="2" type="ORF">ADU72_0631</name>
</gene>
<sequence>MMTLTEMGKRAQAAEQRLSQLSTVKKNRVLKTMANQVRQATPEILKANAIDMQNAEKNGVRKVMLDRLQLDDARVNSMAAGLEQAADLADPIGEVLKGWTTEAGLEISQV</sequence>
<name>A0ABM6A2N5_9LACO</name>
<evidence type="ECO:0000313" key="3">
    <source>
        <dbReference type="Proteomes" id="UP000076244"/>
    </source>
</evidence>
<dbReference type="EMBL" id="CP012288">
    <property type="protein sequence ID" value="AMV66576.1"/>
    <property type="molecule type" value="Genomic_DNA"/>
</dbReference>
<dbReference type="GO" id="GO:0004350">
    <property type="term" value="F:glutamate-5-semialdehyde dehydrogenase activity"/>
    <property type="evidence" value="ECO:0007669"/>
    <property type="project" value="UniProtKB-EC"/>
</dbReference>
<dbReference type="Proteomes" id="UP000076244">
    <property type="component" value="Chromosome"/>
</dbReference>
<accession>A0ABM6A2N5</accession>